<dbReference type="RefSeq" id="WP_377122110.1">
    <property type="nucleotide sequence ID" value="NZ_JBHRSD010000011.1"/>
</dbReference>
<dbReference type="Gene3D" id="3.40.190.10">
    <property type="entry name" value="Periplasmic binding protein-like II"/>
    <property type="match status" value="2"/>
</dbReference>
<proteinExistence type="predicted"/>
<evidence type="ECO:0000313" key="2">
    <source>
        <dbReference type="EMBL" id="MFC3032121.1"/>
    </source>
</evidence>
<sequence length="301" mass="34287">MKYFIVLWLSVVLLAAPSVFAKRPVHVSYINDGKSFLYSGLPHERGYLFNPDAERRLRLVTLNWPPYIDDSLCNKGWVFQLAVYLLTSQGYGVYVEFLPWARAVRDVELGKADIIFPEYYIEQEAPSDVVRGKTRRALLALSHNFPGGEISLFKHKDSDFQFNGQLQSILDKTIGIVRGYQNTPEFDALIDNGKLKTVEAVNDLQQIKLLTNKRVELIVADPEVVRSTIKQADVSIAEKRHMLNQMHVLTPHLAYNPLYFALSKQVPDWKNILHNLNQALDAKLASGEIQDFIARSKAQCE</sequence>
<reference evidence="3" key="1">
    <citation type="journal article" date="2019" name="Int. J. Syst. Evol. Microbiol.">
        <title>The Global Catalogue of Microorganisms (GCM) 10K type strain sequencing project: providing services to taxonomists for standard genome sequencing and annotation.</title>
        <authorList>
            <consortium name="The Broad Institute Genomics Platform"/>
            <consortium name="The Broad Institute Genome Sequencing Center for Infectious Disease"/>
            <person name="Wu L."/>
            <person name="Ma J."/>
        </authorList>
    </citation>
    <scope>NUCLEOTIDE SEQUENCE [LARGE SCALE GENOMIC DNA]</scope>
    <source>
        <strain evidence="3">KCTC 42730</strain>
    </source>
</reference>
<feature type="signal peptide" evidence="1">
    <location>
        <begin position="1"/>
        <end position="21"/>
    </location>
</feature>
<accession>A0ABV7CHU1</accession>
<evidence type="ECO:0000256" key="1">
    <source>
        <dbReference type="SAM" id="SignalP"/>
    </source>
</evidence>
<comment type="caution">
    <text evidence="2">The sequence shown here is derived from an EMBL/GenBank/DDBJ whole genome shotgun (WGS) entry which is preliminary data.</text>
</comment>
<dbReference type="Proteomes" id="UP001595453">
    <property type="component" value="Unassembled WGS sequence"/>
</dbReference>
<organism evidence="2 3">
    <name type="scientific">Pseudoalteromonas fenneropenaei</name>
    <dbReference type="NCBI Taxonomy" id="1737459"/>
    <lineage>
        <taxon>Bacteria</taxon>
        <taxon>Pseudomonadati</taxon>
        <taxon>Pseudomonadota</taxon>
        <taxon>Gammaproteobacteria</taxon>
        <taxon>Alteromonadales</taxon>
        <taxon>Pseudoalteromonadaceae</taxon>
        <taxon>Pseudoalteromonas</taxon>
    </lineage>
</organism>
<keyword evidence="1" id="KW-0732">Signal</keyword>
<gene>
    <name evidence="2" type="ORF">ACFOEE_06290</name>
</gene>
<protein>
    <submittedName>
        <fullName evidence="2">Substrate-binding periplasmic protein</fullName>
    </submittedName>
</protein>
<feature type="chain" id="PRO_5045533970" evidence="1">
    <location>
        <begin position="22"/>
        <end position="301"/>
    </location>
</feature>
<name>A0ABV7CHU1_9GAMM</name>
<dbReference type="EMBL" id="JBHRSD010000011">
    <property type="protein sequence ID" value="MFC3032121.1"/>
    <property type="molecule type" value="Genomic_DNA"/>
</dbReference>
<keyword evidence="3" id="KW-1185">Reference proteome</keyword>
<dbReference type="SUPFAM" id="SSF53850">
    <property type="entry name" value="Periplasmic binding protein-like II"/>
    <property type="match status" value="1"/>
</dbReference>
<evidence type="ECO:0000313" key="3">
    <source>
        <dbReference type="Proteomes" id="UP001595453"/>
    </source>
</evidence>